<dbReference type="InParanoid" id="A0A1X7V0R1"/>
<dbReference type="PANTHER" id="PTHR47331">
    <property type="entry name" value="PHD-TYPE DOMAIN-CONTAINING PROTEIN"/>
    <property type="match status" value="1"/>
</dbReference>
<sequence length="107" mass="12500">MRHLSYTLDRFWKQCTSEYLTGLRESHSYITTRSKGTEYIEVGDTVVIYDEKNPRGFWLLGRVEEVFPGRDNQVRSAAVRVYTGGARSKILRRPVRLYPIELQQEGT</sequence>
<dbReference type="InterPro" id="IPR040676">
    <property type="entry name" value="DUF5641"/>
</dbReference>
<proteinExistence type="predicted"/>
<organism evidence="2">
    <name type="scientific">Amphimedon queenslandica</name>
    <name type="common">Sponge</name>
    <dbReference type="NCBI Taxonomy" id="400682"/>
    <lineage>
        <taxon>Eukaryota</taxon>
        <taxon>Metazoa</taxon>
        <taxon>Porifera</taxon>
        <taxon>Demospongiae</taxon>
        <taxon>Heteroscleromorpha</taxon>
        <taxon>Haplosclerida</taxon>
        <taxon>Niphatidae</taxon>
        <taxon>Amphimedon</taxon>
    </lineage>
</organism>
<reference evidence="2" key="1">
    <citation type="submission" date="2017-05" db="UniProtKB">
        <authorList>
            <consortium name="EnsemblMetazoa"/>
        </authorList>
    </citation>
    <scope>IDENTIFICATION</scope>
</reference>
<dbReference type="AlphaFoldDB" id="A0A1X7V0R1"/>
<dbReference type="EnsemblMetazoa" id="Aqu2.1.33172_001">
    <property type="protein sequence ID" value="Aqu2.1.33172_001"/>
    <property type="gene ID" value="Aqu2.1.33172"/>
</dbReference>
<dbReference type="Pfam" id="PF18701">
    <property type="entry name" value="DUF5641"/>
    <property type="match status" value="1"/>
</dbReference>
<accession>A0A1X7V0R1</accession>
<evidence type="ECO:0000259" key="1">
    <source>
        <dbReference type="Pfam" id="PF18701"/>
    </source>
</evidence>
<name>A0A1X7V0R1_AMPQE</name>
<dbReference type="eggNOG" id="ENOG502T0C7">
    <property type="taxonomic scope" value="Eukaryota"/>
</dbReference>
<dbReference type="OMA" id="RESHSYI"/>
<protein>
    <recommendedName>
        <fullName evidence="1">DUF5641 domain-containing protein</fullName>
    </recommendedName>
</protein>
<feature type="domain" description="DUF5641" evidence="1">
    <location>
        <begin position="3"/>
        <end position="87"/>
    </location>
</feature>
<evidence type="ECO:0000313" key="2">
    <source>
        <dbReference type="EnsemblMetazoa" id="Aqu2.1.33172_001"/>
    </source>
</evidence>